<organism evidence="1 2">
    <name type="scientific">Mucor lusitanicus CBS 277.49</name>
    <dbReference type="NCBI Taxonomy" id="747725"/>
    <lineage>
        <taxon>Eukaryota</taxon>
        <taxon>Fungi</taxon>
        <taxon>Fungi incertae sedis</taxon>
        <taxon>Mucoromycota</taxon>
        <taxon>Mucoromycotina</taxon>
        <taxon>Mucoromycetes</taxon>
        <taxon>Mucorales</taxon>
        <taxon>Mucorineae</taxon>
        <taxon>Mucoraceae</taxon>
        <taxon>Mucor</taxon>
    </lineage>
</organism>
<protein>
    <submittedName>
        <fullName evidence="1">Uncharacterized protein</fullName>
    </submittedName>
</protein>
<dbReference type="EMBL" id="AMYB01000001">
    <property type="protein sequence ID" value="OAD07616.1"/>
    <property type="molecule type" value="Genomic_DNA"/>
</dbReference>
<comment type="caution">
    <text evidence="1">The sequence shown here is derived from an EMBL/GenBank/DDBJ whole genome shotgun (WGS) entry which is preliminary data.</text>
</comment>
<proteinExistence type="predicted"/>
<evidence type="ECO:0000313" key="2">
    <source>
        <dbReference type="Proteomes" id="UP000077051"/>
    </source>
</evidence>
<evidence type="ECO:0000313" key="1">
    <source>
        <dbReference type="EMBL" id="OAD07616.1"/>
    </source>
</evidence>
<dbReference type="OrthoDB" id="2218844at2759"/>
<keyword evidence="2" id="KW-1185">Reference proteome</keyword>
<dbReference type="VEuPathDB" id="FungiDB:MUCCIDRAFT_154714"/>
<sequence>MSTNSSSQQTTTQLETTPRVYYEHYMTAQPNYDLYPSLSRRLGNGYVHRPIRRPQKQQQTNFISIHGTTSRRSYNVDQDPLWQPIPQMQQETPSWDLYPAILRNVENYGTDQMRQRLRAMEATVTTL</sequence>
<accession>A0A168PEF4</accession>
<reference evidence="1 2" key="1">
    <citation type="submission" date="2015-06" db="EMBL/GenBank/DDBJ databases">
        <title>Expansion of signal transduction pathways in fungi by whole-genome duplication.</title>
        <authorList>
            <consortium name="DOE Joint Genome Institute"/>
            <person name="Corrochano L.M."/>
            <person name="Kuo A."/>
            <person name="Marcet-Houben M."/>
            <person name="Polaino S."/>
            <person name="Salamov A."/>
            <person name="Villalobos J.M."/>
            <person name="Alvarez M.I."/>
            <person name="Avalos J."/>
            <person name="Benito E.P."/>
            <person name="Benoit I."/>
            <person name="Burger G."/>
            <person name="Camino L.P."/>
            <person name="Canovas D."/>
            <person name="Cerda-Olmedo E."/>
            <person name="Cheng J.-F."/>
            <person name="Dominguez A."/>
            <person name="Elias M."/>
            <person name="Eslava A.P."/>
            <person name="Glaser F."/>
            <person name="Grimwood J."/>
            <person name="Gutierrez G."/>
            <person name="Heitman J."/>
            <person name="Henrissat B."/>
            <person name="Iturriaga E.A."/>
            <person name="Lang B.F."/>
            <person name="Lavin J.L."/>
            <person name="Lee S."/>
            <person name="Li W."/>
            <person name="Lindquist E."/>
            <person name="Lopez-Garcia S."/>
            <person name="Luque E.M."/>
            <person name="Marcos A.T."/>
            <person name="Martin J."/>
            <person name="Mccluskey K."/>
            <person name="Medina H.R."/>
            <person name="Miralles-Duran A."/>
            <person name="Miyazaki A."/>
            <person name="Munoz-Torres E."/>
            <person name="Oguiza J.A."/>
            <person name="Ohm R."/>
            <person name="Olmedo M."/>
            <person name="Orejas M."/>
            <person name="Ortiz-Castellanos L."/>
            <person name="Pisabarro A.G."/>
            <person name="Rodriguez-Romero J."/>
            <person name="Ruiz-Herrera J."/>
            <person name="Ruiz-Vazquez R."/>
            <person name="Sanz C."/>
            <person name="Schackwitz W."/>
            <person name="Schmutz J."/>
            <person name="Shahriari M."/>
            <person name="Shelest E."/>
            <person name="Silva-Franco F."/>
            <person name="Soanes D."/>
            <person name="Syed K."/>
            <person name="Tagua V.G."/>
            <person name="Talbot N.J."/>
            <person name="Thon M."/>
            <person name="De Vries R.P."/>
            <person name="Wiebenga A."/>
            <person name="Yadav J.S."/>
            <person name="Braun E.L."/>
            <person name="Baker S."/>
            <person name="Garre V."/>
            <person name="Horwitz B."/>
            <person name="Torres-Martinez S."/>
            <person name="Idnurm A."/>
            <person name="Herrera-Estrella A."/>
            <person name="Gabaldon T."/>
            <person name="Grigoriev I.V."/>
        </authorList>
    </citation>
    <scope>NUCLEOTIDE SEQUENCE [LARGE SCALE GENOMIC DNA]</scope>
    <source>
        <strain evidence="1 2">CBS 277.49</strain>
    </source>
</reference>
<dbReference type="AlphaFoldDB" id="A0A168PEF4"/>
<gene>
    <name evidence="1" type="ORF">MUCCIDRAFT_154714</name>
</gene>
<dbReference type="Proteomes" id="UP000077051">
    <property type="component" value="Unassembled WGS sequence"/>
</dbReference>
<name>A0A168PEF4_MUCCL</name>